<dbReference type="PROSITE" id="PS51257">
    <property type="entry name" value="PROKAR_LIPOPROTEIN"/>
    <property type="match status" value="1"/>
</dbReference>
<feature type="signal peptide" evidence="1">
    <location>
        <begin position="1"/>
        <end position="24"/>
    </location>
</feature>
<name>A0A7S3X464_EMIHU</name>
<evidence type="ECO:0000313" key="2">
    <source>
        <dbReference type="EMBL" id="CAE0594780.1"/>
    </source>
</evidence>
<accession>A0A7S3X464</accession>
<organism evidence="2">
    <name type="scientific">Emiliania huxleyi</name>
    <name type="common">Coccolithophore</name>
    <name type="synonym">Pontosphaera huxleyi</name>
    <dbReference type="NCBI Taxonomy" id="2903"/>
    <lineage>
        <taxon>Eukaryota</taxon>
        <taxon>Haptista</taxon>
        <taxon>Haptophyta</taxon>
        <taxon>Prymnesiophyceae</taxon>
        <taxon>Isochrysidales</taxon>
        <taxon>Noelaerhabdaceae</taxon>
        <taxon>Emiliania</taxon>
    </lineage>
</organism>
<proteinExistence type="predicted"/>
<sequence>MFSLSPKRFIMGAFLVMACGYVAGGPSCDCDEIGVSGGYEHQSSRMGVFARTEAVVNGRWVYQNSEYQYLYFPSGFGWRISSDYTSSSSGVKDPSSSNALCPNDVGSNFQEWDGSEWKKKTVPVTKKGATLSGDTRDSGLIPHKTSPHSLLSYDTTLRPWARFPHFTTSAKLLRRALLTASSAALS</sequence>
<feature type="chain" id="PRO_5031052476" evidence="1">
    <location>
        <begin position="25"/>
        <end position="186"/>
    </location>
</feature>
<evidence type="ECO:0000256" key="1">
    <source>
        <dbReference type="SAM" id="SignalP"/>
    </source>
</evidence>
<dbReference type="AlphaFoldDB" id="A0A7S3X464"/>
<protein>
    <submittedName>
        <fullName evidence="2">Uncharacterized protein</fullName>
    </submittedName>
</protein>
<gene>
    <name evidence="2" type="ORF">EHUX00137_LOCUS44605</name>
</gene>
<keyword evidence="1" id="KW-0732">Signal</keyword>
<dbReference type="EMBL" id="HBIR01057360">
    <property type="protein sequence ID" value="CAE0594780.1"/>
    <property type="molecule type" value="Transcribed_RNA"/>
</dbReference>
<reference evidence="2" key="1">
    <citation type="submission" date="2021-01" db="EMBL/GenBank/DDBJ databases">
        <authorList>
            <person name="Corre E."/>
            <person name="Pelletier E."/>
            <person name="Niang G."/>
            <person name="Scheremetjew M."/>
            <person name="Finn R."/>
            <person name="Kale V."/>
            <person name="Holt S."/>
            <person name="Cochrane G."/>
            <person name="Meng A."/>
            <person name="Brown T."/>
            <person name="Cohen L."/>
        </authorList>
    </citation>
    <scope>NUCLEOTIDE SEQUENCE</scope>
    <source>
        <strain evidence="2">379</strain>
    </source>
</reference>